<sequence>MMNTQPVAALPSQRLLPGRKCATLSFCHYLNASVRALAPLALRGLCRSTPPYDAISATAHQRLMDLGIPAETFYGVCDVGELSRNAEAALTTLTALSSRQRVKTLLLSNPQLLCVPLGVWLDFLTAYGMSRQDFFGLLGTYPELFSEAASSTPAMSWRTSRAWVCVLVMCWLPSSAATPRCCCKTSNVAWSLRWSFCGCIWASTRYGSAGAPAIGERGPRRQGDRMRTTAQRFLGVCLTACVERRTFPFIVRSVTVHCR</sequence>
<dbReference type="EMBL" id="BNCQ01000017">
    <property type="protein sequence ID" value="GIM04724.1"/>
    <property type="molecule type" value="Genomic_DNA"/>
</dbReference>
<gene>
    <name evidence="1" type="ORF">Vretimale_9213</name>
</gene>
<reference evidence="1" key="1">
    <citation type="journal article" date="2021" name="Proc. Natl. Acad. Sci. U.S.A.">
        <title>Three genomes in the algal genus Volvox reveal the fate of a haploid sex-determining region after a transition to homothallism.</title>
        <authorList>
            <person name="Yamamoto K."/>
            <person name="Hamaji T."/>
            <person name="Kawai-Toyooka H."/>
            <person name="Matsuzaki R."/>
            <person name="Takahashi F."/>
            <person name="Nishimura Y."/>
            <person name="Kawachi M."/>
            <person name="Noguchi H."/>
            <person name="Minakuchi Y."/>
            <person name="Umen J.G."/>
            <person name="Toyoda A."/>
            <person name="Nozaki H."/>
        </authorList>
    </citation>
    <scope>NUCLEOTIDE SEQUENCE</scope>
    <source>
        <strain evidence="1">NIES-3785</strain>
    </source>
</reference>
<protein>
    <submittedName>
        <fullName evidence="1">Uncharacterized protein</fullName>
    </submittedName>
</protein>
<organism evidence="1 2">
    <name type="scientific">Volvox reticuliferus</name>
    <dbReference type="NCBI Taxonomy" id="1737510"/>
    <lineage>
        <taxon>Eukaryota</taxon>
        <taxon>Viridiplantae</taxon>
        <taxon>Chlorophyta</taxon>
        <taxon>core chlorophytes</taxon>
        <taxon>Chlorophyceae</taxon>
        <taxon>CS clade</taxon>
        <taxon>Chlamydomonadales</taxon>
        <taxon>Volvocaceae</taxon>
        <taxon>Volvox</taxon>
    </lineage>
</organism>
<evidence type="ECO:0000313" key="1">
    <source>
        <dbReference type="EMBL" id="GIM04724.1"/>
    </source>
</evidence>
<evidence type="ECO:0000313" key="2">
    <source>
        <dbReference type="Proteomes" id="UP000722791"/>
    </source>
</evidence>
<name>A0A8J4LPT2_9CHLO</name>
<accession>A0A8J4LPT2</accession>
<dbReference type="AlphaFoldDB" id="A0A8J4LPT2"/>
<proteinExistence type="predicted"/>
<dbReference type="Proteomes" id="UP000722791">
    <property type="component" value="Unassembled WGS sequence"/>
</dbReference>
<comment type="caution">
    <text evidence="1">The sequence shown here is derived from an EMBL/GenBank/DDBJ whole genome shotgun (WGS) entry which is preliminary data.</text>
</comment>